<dbReference type="PROSITE" id="PS50887">
    <property type="entry name" value="GGDEF"/>
    <property type="match status" value="2"/>
</dbReference>
<evidence type="ECO:0000259" key="1">
    <source>
        <dbReference type="PROSITE" id="PS50112"/>
    </source>
</evidence>
<dbReference type="InterPro" id="IPR000700">
    <property type="entry name" value="PAS-assoc_C"/>
</dbReference>
<accession>A0A7X2NJE5</accession>
<dbReference type="SUPFAM" id="SSF55073">
    <property type="entry name" value="Nucleotide cyclase"/>
    <property type="match status" value="2"/>
</dbReference>
<dbReference type="SMART" id="SM00091">
    <property type="entry name" value="PAS"/>
    <property type="match status" value="2"/>
</dbReference>
<dbReference type="SMART" id="SM00267">
    <property type="entry name" value="GGDEF"/>
    <property type="match status" value="2"/>
</dbReference>
<dbReference type="EMBL" id="VUMD01000003">
    <property type="protein sequence ID" value="MSS35765.1"/>
    <property type="molecule type" value="Genomic_DNA"/>
</dbReference>
<dbReference type="PROSITE" id="PS50113">
    <property type="entry name" value="PAC"/>
    <property type="match status" value="1"/>
</dbReference>
<dbReference type="Gene3D" id="3.30.70.270">
    <property type="match status" value="2"/>
</dbReference>
<evidence type="ECO:0000313" key="5">
    <source>
        <dbReference type="EMBL" id="MSS35765.1"/>
    </source>
</evidence>
<dbReference type="Pfam" id="PF00563">
    <property type="entry name" value="EAL"/>
    <property type="match status" value="1"/>
</dbReference>
<feature type="domain" description="EAL" evidence="3">
    <location>
        <begin position="294"/>
        <end position="552"/>
    </location>
</feature>
<dbReference type="SMART" id="SM00086">
    <property type="entry name" value="PAC"/>
    <property type="match status" value="2"/>
</dbReference>
<dbReference type="InterPro" id="IPR001633">
    <property type="entry name" value="EAL_dom"/>
</dbReference>
<dbReference type="InterPro" id="IPR001610">
    <property type="entry name" value="PAC"/>
</dbReference>
<dbReference type="PANTHER" id="PTHR44757">
    <property type="entry name" value="DIGUANYLATE CYCLASE DGCP"/>
    <property type="match status" value="1"/>
</dbReference>
<feature type="domain" description="GGDEF" evidence="4">
    <location>
        <begin position="925"/>
        <end position="1058"/>
    </location>
</feature>
<dbReference type="Pfam" id="PF00990">
    <property type="entry name" value="GGDEF"/>
    <property type="match status" value="2"/>
</dbReference>
<dbReference type="PROSITE" id="PS50883">
    <property type="entry name" value="EAL"/>
    <property type="match status" value="1"/>
</dbReference>
<dbReference type="InterPro" id="IPR000160">
    <property type="entry name" value="GGDEF_dom"/>
</dbReference>
<dbReference type="CDD" id="cd01948">
    <property type="entry name" value="EAL"/>
    <property type="match status" value="1"/>
</dbReference>
<dbReference type="InterPro" id="IPR035919">
    <property type="entry name" value="EAL_sf"/>
</dbReference>
<dbReference type="PROSITE" id="PS50112">
    <property type="entry name" value="PAS"/>
    <property type="match status" value="1"/>
</dbReference>
<dbReference type="InterPro" id="IPR035965">
    <property type="entry name" value="PAS-like_dom_sf"/>
</dbReference>
<dbReference type="InterPro" id="IPR000014">
    <property type="entry name" value="PAS"/>
</dbReference>
<reference evidence="5 6" key="1">
    <citation type="submission" date="2019-08" db="EMBL/GenBank/DDBJ databases">
        <title>In-depth cultivation of the pig gut microbiome towards novel bacterial diversity and tailored functional studies.</title>
        <authorList>
            <person name="Wylensek D."/>
            <person name="Hitch T.C.A."/>
            <person name="Clavel T."/>
        </authorList>
    </citation>
    <scope>NUCLEOTIDE SEQUENCE [LARGE SCALE GENOMIC DNA]</scope>
    <source>
        <strain evidence="5 6">WCA-389-WT-23D1</strain>
    </source>
</reference>
<dbReference type="InterPro" id="IPR043128">
    <property type="entry name" value="Rev_trsase/Diguanyl_cyclase"/>
</dbReference>
<dbReference type="Pfam" id="PF13188">
    <property type="entry name" value="PAS_8"/>
    <property type="match status" value="1"/>
</dbReference>
<dbReference type="InterPro" id="IPR052155">
    <property type="entry name" value="Biofilm_reg_signaling"/>
</dbReference>
<dbReference type="Proteomes" id="UP000429958">
    <property type="component" value="Unassembled WGS sequence"/>
</dbReference>
<dbReference type="SMART" id="SM00052">
    <property type="entry name" value="EAL"/>
    <property type="match status" value="1"/>
</dbReference>
<organism evidence="5 6">
    <name type="scientific">Clostridium porci</name>
    <dbReference type="NCBI Taxonomy" id="2605778"/>
    <lineage>
        <taxon>Bacteria</taxon>
        <taxon>Bacillati</taxon>
        <taxon>Bacillota</taxon>
        <taxon>Clostridia</taxon>
        <taxon>Eubacteriales</taxon>
        <taxon>Clostridiaceae</taxon>
        <taxon>Clostridium</taxon>
    </lineage>
</organism>
<evidence type="ECO:0000259" key="3">
    <source>
        <dbReference type="PROSITE" id="PS50883"/>
    </source>
</evidence>
<feature type="domain" description="PAS" evidence="1">
    <location>
        <begin position="580"/>
        <end position="655"/>
    </location>
</feature>
<name>A0A7X2NJE5_9CLOT</name>
<dbReference type="SUPFAM" id="SSF55785">
    <property type="entry name" value="PYP-like sensor domain (PAS domain)"/>
    <property type="match status" value="2"/>
</dbReference>
<dbReference type="CDD" id="cd00130">
    <property type="entry name" value="PAS"/>
    <property type="match status" value="2"/>
</dbReference>
<evidence type="ECO:0000313" key="6">
    <source>
        <dbReference type="Proteomes" id="UP000429958"/>
    </source>
</evidence>
<dbReference type="InterPro" id="IPR029787">
    <property type="entry name" value="Nucleotide_cyclase"/>
</dbReference>
<evidence type="ECO:0000259" key="2">
    <source>
        <dbReference type="PROSITE" id="PS50113"/>
    </source>
</evidence>
<dbReference type="SUPFAM" id="SSF141868">
    <property type="entry name" value="EAL domain-like"/>
    <property type="match status" value="1"/>
</dbReference>
<dbReference type="Gene3D" id="3.20.20.450">
    <property type="entry name" value="EAL domain"/>
    <property type="match status" value="1"/>
</dbReference>
<keyword evidence="6" id="KW-1185">Reference proteome</keyword>
<dbReference type="Pfam" id="PF08447">
    <property type="entry name" value="PAS_3"/>
    <property type="match status" value="1"/>
</dbReference>
<sequence length="1064" mass="121622">MTQGSNAEFINNLLSSCSGYLFIMEPNSFECYWPQYILQRIELPKQRGGIECFAGQIFLKEDSRRFVDDCHKVAEGTCPCLIGSYQCLPGIQEEGRICIRMWMLAAGYSPSRRYLVGMIREENKNCSFDLVTGIPNNVSFRKYLSKQVSQGGSWCVLMLGIDDFANINELYSYSVGDQLLNAFASRVQKLLPEHAFMFRLDGDKFGLLFMDWDGAKGKAWYETFRESCIAEKFNGGGNTLFLSASGGLCCFPKDGKDFEAIYHNASKALQKAKENGKNHLVVYSKELADQDKRTASLLEALRESVIMGFCGFYMRYQPIVRAEDLSLVGGEALIRWRCPGLWENQEISPSEFIPILEENGLILEAGNWALETAVRQCAQWIQHEPDFQMHINVSSRQFEAPSFRYHLLEVLDRYHVKPANIILELTESGKVKEMSVLSREFDFIRSQGIRISLDDFGTGYSSLEVLRLLSADEMKIDRSFLERISYDTTDQALLSTLINLSHKMNMAVCVEGIENKQLQEQVCRMKPDLLQGYYYSPPLKGEEFAVKYFTVTSEKALKEKAFRGQAYRQSLVYAEFRPAQPLKAQELIDNVYAGIIQIGIDEKFTFLSCNEGGRRMLGYTSQEMDELFANQALGFVHPDDMEYVNNEIRRQMGLGDTVTAEFRLVRKDGAPIWVLGIGTVYRSRDGSTSLIVVAINNDQRKRAQLEKERQFLLQDQMLNQLLAGVMCLRFDRDLTIEYMSKRFLDLLGFTKEDVNRIFDNKYRNMIYEKDRPMELGDILGQKDRKVLTMKYRVKCKDGRLVRLKTVSRLEAADTDGIQRVFSVVVDITDVKKDMLEKSKGLKRTNCYGQGQGQRGEWFSVSMSLPERLKSNSVAVVENILDINKDKWDEERFLMESQQDSVTELFNKASTEEKIRGVLKEAGKEKHYALFMLDIEHLKKINDTFGHMTGDAILRLVAERLTGQFCKDDIIGRIGGDEFLLLTSYSGDVQEVIRKAKEMKEAICQPLFIKELSVNITVSMGIACYPGDGTEFYTLYRSADSALYRCKAMNRNGYCLSSLYHLEED</sequence>
<dbReference type="NCBIfam" id="TIGR00254">
    <property type="entry name" value="GGDEF"/>
    <property type="match status" value="2"/>
</dbReference>
<dbReference type="RefSeq" id="WP_154471171.1">
    <property type="nucleotide sequence ID" value="NZ_DBEWUL010000057.1"/>
</dbReference>
<evidence type="ECO:0000259" key="4">
    <source>
        <dbReference type="PROSITE" id="PS50887"/>
    </source>
</evidence>
<dbReference type="InterPro" id="IPR013655">
    <property type="entry name" value="PAS_fold_3"/>
</dbReference>
<gene>
    <name evidence="5" type="ORF">FYJ39_04000</name>
</gene>
<dbReference type="AlphaFoldDB" id="A0A7X2NJE5"/>
<dbReference type="Gene3D" id="3.30.450.20">
    <property type="entry name" value="PAS domain"/>
    <property type="match status" value="2"/>
</dbReference>
<feature type="domain" description="GGDEF" evidence="4">
    <location>
        <begin position="152"/>
        <end position="285"/>
    </location>
</feature>
<protein>
    <submittedName>
        <fullName evidence="5">Diguanylate cyclase</fullName>
    </submittedName>
</protein>
<dbReference type="NCBIfam" id="TIGR00229">
    <property type="entry name" value="sensory_box"/>
    <property type="match status" value="2"/>
</dbReference>
<dbReference type="CDD" id="cd01949">
    <property type="entry name" value="GGDEF"/>
    <property type="match status" value="2"/>
</dbReference>
<dbReference type="PANTHER" id="PTHR44757:SF2">
    <property type="entry name" value="BIOFILM ARCHITECTURE MAINTENANCE PROTEIN MBAA"/>
    <property type="match status" value="1"/>
</dbReference>
<feature type="domain" description="PAC" evidence="2">
    <location>
        <begin position="658"/>
        <end position="709"/>
    </location>
</feature>
<comment type="caution">
    <text evidence="5">The sequence shown here is derived from an EMBL/GenBank/DDBJ whole genome shotgun (WGS) entry which is preliminary data.</text>
</comment>
<proteinExistence type="predicted"/>